<gene>
    <name evidence="2" type="ORF">ASZ90_015856</name>
</gene>
<accession>A0A0W8F0S4</accession>
<comment type="caution">
    <text evidence="2">The sequence shown here is derived from an EMBL/GenBank/DDBJ whole genome shotgun (WGS) entry which is preliminary data.</text>
</comment>
<sequence length="38" mass="4160">MTRDLRPESSQPARFISMAGDSEGTELRQACRLPGPTP</sequence>
<protein>
    <submittedName>
        <fullName evidence="2">Uncharacterized protein</fullName>
    </submittedName>
</protein>
<name>A0A0W8F0S4_9ZZZZ</name>
<evidence type="ECO:0000256" key="1">
    <source>
        <dbReference type="SAM" id="MobiDB-lite"/>
    </source>
</evidence>
<dbReference type="AlphaFoldDB" id="A0A0W8F0S4"/>
<dbReference type="EMBL" id="LNQE01001650">
    <property type="protein sequence ID" value="KUG14506.1"/>
    <property type="molecule type" value="Genomic_DNA"/>
</dbReference>
<organism evidence="2">
    <name type="scientific">hydrocarbon metagenome</name>
    <dbReference type="NCBI Taxonomy" id="938273"/>
    <lineage>
        <taxon>unclassified sequences</taxon>
        <taxon>metagenomes</taxon>
        <taxon>ecological metagenomes</taxon>
    </lineage>
</organism>
<evidence type="ECO:0000313" key="2">
    <source>
        <dbReference type="EMBL" id="KUG14506.1"/>
    </source>
</evidence>
<proteinExistence type="predicted"/>
<reference evidence="2" key="1">
    <citation type="journal article" date="2015" name="Proc. Natl. Acad. Sci. U.S.A.">
        <title>Networks of energetic and metabolic interactions define dynamics in microbial communities.</title>
        <authorList>
            <person name="Embree M."/>
            <person name="Liu J.K."/>
            <person name="Al-Bassam M.M."/>
            <person name="Zengler K."/>
        </authorList>
    </citation>
    <scope>NUCLEOTIDE SEQUENCE</scope>
</reference>
<feature type="region of interest" description="Disordered" evidence="1">
    <location>
        <begin position="1"/>
        <end position="38"/>
    </location>
</feature>